<comment type="similarity">
    <text evidence="1 10">Belongs to the class-I aminoacyl-tRNA synthetase family.</text>
</comment>
<dbReference type="InterPro" id="IPR002305">
    <property type="entry name" value="aa-tRNA-synth_Ic"/>
</dbReference>
<keyword evidence="6 10" id="KW-0067">ATP-binding</keyword>
<accession>A0A811NQB7</accession>
<dbReference type="Gene3D" id="3.40.50.620">
    <property type="entry name" value="HUPs"/>
    <property type="match status" value="1"/>
</dbReference>
<reference evidence="11" key="1">
    <citation type="submission" date="2020-10" db="EMBL/GenBank/DDBJ databases">
        <authorList>
            <person name="Han B."/>
            <person name="Lu T."/>
            <person name="Zhao Q."/>
            <person name="Huang X."/>
            <person name="Zhao Y."/>
        </authorList>
    </citation>
    <scope>NUCLEOTIDE SEQUENCE</scope>
</reference>
<dbReference type="GO" id="GO:0006436">
    <property type="term" value="P:tryptophanyl-tRNA aminoacylation"/>
    <property type="evidence" value="ECO:0007669"/>
    <property type="project" value="InterPro"/>
</dbReference>
<dbReference type="SUPFAM" id="SSF52374">
    <property type="entry name" value="Nucleotidylyl transferase"/>
    <property type="match status" value="1"/>
</dbReference>
<evidence type="ECO:0000256" key="2">
    <source>
        <dbReference type="ARBA" id="ARBA00013161"/>
    </source>
</evidence>
<evidence type="ECO:0000256" key="4">
    <source>
        <dbReference type="ARBA" id="ARBA00022598"/>
    </source>
</evidence>
<dbReference type="EC" id="6.1.1.2" evidence="2"/>
<dbReference type="NCBIfam" id="TIGR00233">
    <property type="entry name" value="trpS"/>
    <property type="match status" value="1"/>
</dbReference>
<comment type="caution">
    <text evidence="11">The sequence shown here is derived from an EMBL/GenBank/DDBJ whole genome shotgun (WGS) entry which is preliminary data.</text>
</comment>
<dbReference type="GO" id="GO:0004830">
    <property type="term" value="F:tryptophan-tRNA ligase activity"/>
    <property type="evidence" value="ECO:0007669"/>
    <property type="project" value="UniProtKB-EC"/>
</dbReference>
<keyword evidence="7 10" id="KW-0648">Protein biosynthesis</keyword>
<keyword evidence="8 10" id="KW-0030">Aminoacyl-tRNA synthetase</keyword>
<dbReference type="Pfam" id="PF00579">
    <property type="entry name" value="tRNA-synt_1b"/>
    <property type="match status" value="2"/>
</dbReference>
<evidence type="ECO:0000256" key="6">
    <source>
        <dbReference type="ARBA" id="ARBA00022840"/>
    </source>
</evidence>
<dbReference type="PANTHER" id="PTHR10055">
    <property type="entry name" value="TRYPTOPHANYL-TRNA SYNTHETASE"/>
    <property type="match status" value="1"/>
</dbReference>
<protein>
    <recommendedName>
        <fullName evidence="3">Tryptophan--tRNA ligase, cytoplasmic</fullName>
        <ecNumber evidence="2">6.1.1.2</ecNumber>
    </recommendedName>
    <alternativeName>
        <fullName evidence="9">Tryptophanyl-tRNA synthetase</fullName>
    </alternativeName>
</protein>
<dbReference type="InterPro" id="IPR014729">
    <property type="entry name" value="Rossmann-like_a/b/a_fold"/>
</dbReference>
<evidence type="ECO:0000256" key="9">
    <source>
        <dbReference type="ARBA" id="ARBA00030268"/>
    </source>
</evidence>
<dbReference type="AlphaFoldDB" id="A0A811NQB7"/>
<sequence length="429" mass="48391">MEVGAQREATQPMLVVQEETPPVVGVRAKDTEHETEAAAVELVVTQSEVLAPEGRMDYDKLVDLFGCQRIDAALVHRIARLTSRPPHRFLRRGVFFAHRDFNSVLDLHEAGEKFYLFTGMEPSSEALHLSHLIPFMFTKYLQDAFKVPVVIQLCDDASFLRNNNLTVAECKRLARENAKDIIACGFDIQRTFIFTNISYTRGAFYENILEVAKRVTCEDSIGIIGGSQEDNIGIVGFPPVEAAPSLPSSFPHLFPRNDQPRCLIPCAIYRDPFFRMIRDVAPKIGFQKPSLIESKILPALQGEESSKMSASNPNSAIYVTDSPKQIKTMVNKYAFSGGQSSVELHRKLGANLDVDVPIKYLEFFLEDDDEFEHIKKEYKDGRMLTGEVKQRLIAAISEMVSRHQRARAQVTEEMVDAFMELRPLPNMFG</sequence>
<dbReference type="FunFam" id="3.40.50.620:FF:000454">
    <property type="entry name" value="Tryptophan--tRNA ligase, cytoplasmic"/>
    <property type="match status" value="1"/>
</dbReference>
<dbReference type="PANTHER" id="PTHR10055:SF1">
    <property type="entry name" value="TRYPTOPHAN--TRNA LIGASE, CYTOPLASMIC"/>
    <property type="match status" value="1"/>
</dbReference>
<evidence type="ECO:0000256" key="5">
    <source>
        <dbReference type="ARBA" id="ARBA00022741"/>
    </source>
</evidence>
<evidence type="ECO:0000313" key="11">
    <source>
        <dbReference type="EMBL" id="CAD6229300.1"/>
    </source>
</evidence>
<evidence type="ECO:0000256" key="10">
    <source>
        <dbReference type="RuleBase" id="RU363036"/>
    </source>
</evidence>
<dbReference type="EMBL" id="CAJGYO010000005">
    <property type="protein sequence ID" value="CAD6229300.1"/>
    <property type="molecule type" value="Genomic_DNA"/>
</dbReference>
<dbReference type="GO" id="GO:0005737">
    <property type="term" value="C:cytoplasm"/>
    <property type="evidence" value="ECO:0007669"/>
    <property type="project" value="TreeGrafter"/>
</dbReference>
<dbReference type="Gene3D" id="1.10.240.10">
    <property type="entry name" value="Tyrosyl-Transfer RNA Synthetase"/>
    <property type="match status" value="1"/>
</dbReference>
<organism evidence="11 12">
    <name type="scientific">Miscanthus lutarioriparius</name>
    <dbReference type="NCBI Taxonomy" id="422564"/>
    <lineage>
        <taxon>Eukaryota</taxon>
        <taxon>Viridiplantae</taxon>
        <taxon>Streptophyta</taxon>
        <taxon>Embryophyta</taxon>
        <taxon>Tracheophyta</taxon>
        <taxon>Spermatophyta</taxon>
        <taxon>Magnoliopsida</taxon>
        <taxon>Liliopsida</taxon>
        <taxon>Poales</taxon>
        <taxon>Poaceae</taxon>
        <taxon>PACMAD clade</taxon>
        <taxon>Panicoideae</taxon>
        <taxon>Andropogonodae</taxon>
        <taxon>Andropogoneae</taxon>
        <taxon>Saccharinae</taxon>
        <taxon>Miscanthus</taxon>
    </lineage>
</organism>
<keyword evidence="5 10" id="KW-0547">Nucleotide-binding</keyword>
<evidence type="ECO:0000313" key="12">
    <source>
        <dbReference type="Proteomes" id="UP000604825"/>
    </source>
</evidence>
<evidence type="ECO:0000256" key="8">
    <source>
        <dbReference type="ARBA" id="ARBA00023146"/>
    </source>
</evidence>
<dbReference type="InterPro" id="IPR002306">
    <property type="entry name" value="Trp-tRNA-ligase"/>
</dbReference>
<dbReference type="GO" id="GO:0005524">
    <property type="term" value="F:ATP binding"/>
    <property type="evidence" value="ECO:0007669"/>
    <property type="project" value="UniProtKB-KW"/>
</dbReference>
<dbReference type="Proteomes" id="UP000604825">
    <property type="component" value="Unassembled WGS sequence"/>
</dbReference>
<dbReference type="FunFam" id="1.10.240.10:FF:000003">
    <property type="entry name" value="Tryptophan--tRNA ligase, cytoplasmic"/>
    <property type="match status" value="1"/>
</dbReference>
<name>A0A811NQB7_9POAL</name>
<evidence type="ECO:0000256" key="7">
    <source>
        <dbReference type="ARBA" id="ARBA00022917"/>
    </source>
</evidence>
<evidence type="ECO:0000256" key="1">
    <source>
        <dbReference type="ARBA" id="ARBA00005594"/>
    </source>
</evidence>
<dbReference type="OrthoDB" id="770354at2759"/>
<gene>
    <name evidence="11" type="ORF">NCGR_LOCUS19902</name>
</gene>
<evidence type="ECO:0000256" key="3">
    <source>
        <dbReference type="ARBA" id="ARBA00013782"/>
    </source>
</evidence>
<proteinExistence type="inferred from homology"/>
<keyword evidence="4 10" id="KW-0436">Ligase</keyword>
<keyword evidence="12" id="KW-1185">Reference proteome</keyword>
<dbReference type="PRINTS" id="PR01039">
    <property type="entry name" value="TRNASYNTHTRP"/>
</dbReference>